<evidence type="ECO:0000313" key="2">
    <source>
        <dbReference type="Proteomes" id="UP000253551"/>
    </source>
</evidence>
<evidence type="ECO:0000313" key="1">
    <source>
        <dbReference type="EMBL" id="RCI02685.1"/>
    </source>
</evidence>
<comment type="caution">
    <text evidence="1">The sequence shown here is derived from an EMBL/GenBank/DDBJ whole genome shotgun (WGS) entry which is preliminary data.</text>
</comment>
<dbReference type="OrthoDB" id="2218844at2759"/>
<reference evidence="1 2" key="1">
    <citation type="journal article" date="2018" name="G3 (Bethesda)">
        <title>Phylogenetic and Phylogenomic Definition of Rhizopus Species.</title>
        <authorList>
            <person name="Gryganskyi A.P."/>
            <person name="Golan J."/>
            <person name="Dolatabadi S."/>
            <person name="Mondo S."/>
            <person name="Robb S."/>
            <person name="Idnurm A."/>
            <person name="Muszewska A."/>
            <person name="Steczkiewicz K."/>
            <person name="Masonjones S."/>
            <person name="Liao H.L."/>
            <person name="Gajdeczka M.T."/>
            <person name="Anike F."/>
            <person name="Vuek A."/>
            <person name="Anishchenko I.M."/>
            <person name="Voigt K."/>
            <person name="de Hoog G.S."/>
            <person name="Smith M.E."/>
            <person name="Heitman J."/>
            <person name="Vilgalys R."/>
            <person name="Stajich J.E."/>
        </authorList>
    </citation>
    <scope>NUCLEOTIDE SEQUENCE [LARGE SCALE GENOMIC DNA]</scope>
    <source>
        <strain evidence="1 2">LSU 92-RS-03</strain>
    </source>
</reference>
<keyword evidence="2" id="KW-1185">Reference proteome</keyword>
<dbReference type="AlphaFoldDB" id="A0A367KKC0"/>
<protein>
    <submittedName>
        <fullName evidence="1">Uncharacterized protein</fullName>
    </submittedName>
</protein>
<gene>
    <name evidence="1" type="ORF">CU098_010984</name>
</gene>
<proteinExistence type="predicted"/>
<organism evidence="1 2">
    <name type="scientific">Rhizopus stolonifer</name>
    <name type="common">Rhizopus nigricans</name>
    <dbReference type="NCBI Taxonomy" id="4846"/>
    <lineage>
        <taxon>Eukaryota</taxon>
        <taxon>Fungi</taxon>
        <taxon>Fungi incertae sedis</taxon>
        <taxon>Mucoromycota</taxon>
        <taxon>Mucoromycotina</taxon>
        <taxon>Mucoromycetes</taxon>
        <taxon>Mucorales</taxon>
        <taxon>Mucorineae</taxon>
        <taxon>Rhizopodaceae</taxon>
        <taxon>Rhizopus</taxon>
    </lineage>
</organism>
<sequence length="130" mass="15519">MSHLSNTKAIHLETTPRAYYEYYMTAAPSYDLYPGLSRRLVNGHVHRPTRPKRQPKRQAHFLNINNTMHLRRNYNEQEDPLWQPQQQQQGDMTPPWDLYPAILRRVCVENFGTEQMRQRLHTMESTITLV</sequence>
<dbReference type="Proteomes" id="UP000253551">
    <property type="component" value="Unassembled WGS sequence"/>
</dbReference>
<dbReference type="EMBL" id="PJQM01001298">
    <property type="protein sequence ID" value="RCI02685.1"/>
    <property type="molecule type" value="Genomic_DNA"/>
</dbReference>
<accession>A0A367KKC0</accession>
<name>A0A367KKC0_RHIST</name>